<gene>
    <name evidence="2" type="ORF">EAG_09112</name>
</gene>
<feature type="compositionally biased region" description="Basic and acidic residues" evidence="1">
    <location>
        <begin position="499"/>
        <end position="514"/>
    </location>
</feature>
<proteinExistence type="predicted"/>
<dbReference type="InParanoid" id="E2AHC1"/>
<evidence type="ECO:0000313" key="2">
    <source>
        <dbReference type="EMBL" id="EFN67238.1"/>
    </source>
</evidence>
<feature type="compositionally biased region" description="Basic and acidic residues" evidence="1">
    <location>
        <begin position="526"/>
        <end position="556"/>
    </location>
</feature>
<feature type="compositionally biased region" description="Basic and acidic residues" evidence="1">
    <location>
        <begin position="566"/>
        <end position="575"/>
    </location>
</feature>
<accession>E2AHC1</accession>
<dbReference type="AlphaFoldDB" id="E2AHC1"/>
<evidence type="ECO:0000256" key="1">
    <source>
        <dbReference type="SAM" id="MobiDB-lite"/>
    </source>
</evidence>
<dbReference type="EMBL" id="GL439483">
    <property type="protein sequence ID" value="EFN67238.1"/>
    <property type="molecule type" value="Genomic_DNA"/>
</dbReference>
<feature type="region of interest" description="Disordered" evidence="1">
    <location>
        <begin position="1"/>
        <end position="38"/>
    </location>
</feature>
<feature type="compositionally biased region" description="Basic and acidic residues" evidence="1">
    <location>
        <begin position="1"/>
        <end position="16"/>
    </location>
</feature>
<organism evidence="3">
    <name type="scientific">Camponotus floridanus</name>
    <name type="common">Florida carpenter ant</name>
    <dbReference type="NCBI Taxonomy" id="104421"/>
    <lineage>
        <taxon>Eukaryota</taxon>
        <taxon>Metazoa</taxon>
        <taxon>Ecdysozoa</taxon>
        <taxon>Arthropoda</taxon>
        <taxon>Hexapoda</taxon>
        <taxon>Insecta</taxon>
        <taxon>Pterygota</taxon>
        <taxon>Neoptera</taxon>
        <taxon>Endopterygota</taxon>
        <taxon>Hymenoptera</taxon>
        <taxon>Apocrita</taxon>
        <taxon>Aculeata</taxon>
        <taxon>Formicoidea</taxon>
        <taxon>Formicidae</taxon>
        <taxon>Formicinae</taxon>
        <taxon>Camponotus</taxon>
    </lineage>
</organism>
<name>E2AHC1_CAMFO</name>
<feature type="compositionally biased region" description="Basic residues" evidence="1">
    <location>
        <begin position="136"/>
        <end position="153"/>
    </location>
</feature>
<sequence>MNKRRGEGDSGRHRTTEQSSGVGKRDRGERSYKRAEYSRMSKCEGSSLLHFKPKRGHSSGFRRADVLYYCSVEIAILRLHSGPRACIHRTQASLFRHSQDNALVPYIRFSHAQAIHILNQSPARTRELDDVTSSSRHLHVTRGNRNRRRRPIAHNKEAPRNTAPNVKREKNSPRNYQGPRSRFGSSRGERRVGTKTKRDTTRKKEKEKKEEVVYPDPNSRDEKTWLVNLQPERRKFRCEDKRLSFPCSARAKELLKREARTSGFRCRDSRLLEEYGGMSFRTAQPIAGIPFVERKDKGTYWDSITATSAKHAIPTPLKDYPSRCARASPPFHLLKNEQVLLRLLNRIINYITKRKKECLPRETFTQVTTTTHKPFSLRISVSNLRTTYRNVRRECDSVFGRFFANDTPDPRTLADWPPSIIQPLSTCYCTKAETTVAISFLESEITSCETECLKVRLGTFIYRVCIRDATGRAMNAGSASFCRSKTSTWRVGWRKKKAKEREKEKKRKRAEDPGTKQPTSQPTKLVGERREGDADDESLVRSEWERKRERGEEKRSNKTMMPCKDSTSERARASR</sequence>
<evidence type="ECO:0000313" key="3">
    <source>
        <dbReference type="Proteomes" id="UP000000311"/>
    </source>
</evidence>
<reference evidence="2 3" key="1">
    <citation type="journal article" date="2010" name="Science">
        <title>Genomic comparison of the ants Camponotus floridanus and Harpegnathos saltator.</title>
        <authorList>
            <person name="Bonasio R."/>
            <person name="Zhang G."/>
            <person name="Ye C."/>
            <person name="Mutti N.S."/>
            <person name="Fang X."/>
            <person name="Qin N."/>
            <person name="Donahue G."/>
            <person name="Yang P."/>
            <person name="Li Q."/>
            <person name="Li C."/>
            <person name="Zhang P."/>
            <person name="Huang Z."/>
            <person name="Berger S.L."/>
            <person name="Reinberg D."/>
            <person name="Wang J."/>
            <person name="Liebig J."/>
        </authorList>
    </citation>
    <scope>NUCLEOTIDE SEQUENCE [LARGE SCALE GENOMIC DNA]</scope>
    <source>
        <strain evidence="3">C129</strain>
    </source>
</reference>
<keyword evidence="3" id="KW-1185">Reference proteome</keyword>
<feature type="compositionally biased region" description="Basic and acidic residues" evidence="1">
    <location>
        <begin position="187"/>
        <end position="219"/>
    </location>
</feature>
<dbReference type="Proteomes" id="UP000000311">
    <property type="component" value="Unassembled WGS sequence"/>
</dbReference>
<feature type="region of interest" description="Disordered" evidence="1">
    <location>
        <begin position="492"/>
        <end position="575"/>
    </location>
</feature>
<protein>
    <submittedName>
        <fullName evidence="2">Uncharacterized protein</fullName>
    </submittedName>
</protein>
<feature type="compositionally biased region" description="Basic and acidic residues" evidence="1">
    <location>
        <begin position="23"/>
        <end position="38"/>
    </location>
</feature>
<feature type="region of interest" description="Disordered" evidence="1">
    <location>
        <begin position="125"/>
        <end position="219"/>
    </location>
</feature>